<reference evidence="1" key="1">
    <citation type="journal article" date="2023" name="G3 (Bethesda)">
        <title>A reference genome for the long-term kleptoplast-retaining sea slug Elysia crispata morphotype clarki.</title>
        <authorList>
            <person name="Eastman K.E."/>
            <person name="Pendleton A.L."/>
            <person name="Shaikh M.A."/>
            <person name="Suttiyut T."/>
            <person name="Ogas R."/>
            <person name="Tomko P."/>
            <person name="Gavelis G."/>
            <person name="Widhalm J.R."/>
            <person name="Wisecaver J.H."/>
        </authorList>
    </citation>
    <scope>NUCLEOTIDE SEQUENCE</scope>
    <source>
        <strain evidence="1">ECLA1</strain>
    </source>
</reference>
<gene>
    <name evidence="1" type="ORF">RRG08_008017</name>
</gene>
<dbReference type="Proteomes" id="UP001283361">
    <property type="component" value="Unassembled WGS sequence"/>
</dbReference>
<comment type="caution">
    <text evidence="1">The sequence shown here is derived from an EMBL/GenBank/DDBJ whole genome shotgun (WGS) entry which is preliminary data.</text>
</comment>
<protein>
    <submittedName>
        <fullName evidence="1">Uncharacterized protein</fullName>
    </submittedName>
</protein>
<accession>A0AAE0YRA5</accession>
<organism evidence="1 2">
    <name type="scientific">Elysia crispata</name>
    <name type="common">lettuce slug</name>
    <dbReference type="NCBI Taxonomy" id="231223"/>
    <lineage>
        <taxon>Eukaryota</taxon>
        <taxon>Metazoa</taxon>
        <taxon>Spiralia</taxon>
        <taxon>Lophotrochozoa</taxon>
        <taxon>Mollusca</taxon>
        <taxon>Gastropoda</taxon>
        <taxon>Heterobranchia</taxon>
        <taxon>Euthyneura</taxon>
        <taxon>Panpulmonata</taxon>
        <taxon>Sacoglossa</taxon>
        <taxon>Placobranchoidea</taxon>
        <taxon>Plakobranchidae</taxon>
        <taxon>Elysia</taxon>
    </lineage>
</organism>
<dbReference type="AlphaFoldDB" id="A0AAE0YRA5"/>
<proteinExistence type="predicted"/>
<sequence>MGWLAREGVEDGNDHPYELGEQVFNLYVPNSSPVCRRVARLSDLRPSSLAVDKILPGDWCSLETYRHAKIVLQQVWLLLISAMPNLAVSSLAKSRDLR</sequence>
<dbReference type="EMBL" id="JAWDGP010005601">
    <property type="protein sequence ID" value="KAK3755442.1"/>
    <property type="molecule type" value="Genomic_DNA"/>
</dbReference>
<evidence type="ECO:0000313" key="2">
    <source>
        <dbReference type="Proteomes" id="UP001283361"/>
    </source>
</evidence>
<keyword evidence="2" id="KW-1185">Reference proteome</keyword>
<evidence type="ECO:0000313" key="1">
    <source>
        <dbReference type="EMBL" id="KAK3755442.1"/>
    </source>
</evidence>
<name>A0AAE0YRA5_9GAST</name>